<name>A0A0C9VG97_SPHS4</name>
<protein>
    <submittedName>
        <fullName evidence="2">Uncharacterized protein</fullName>
    </submittedName>
</protein>
<evidence type="ECO:0000313" key="2">
    <source>
        <dbReference type="EMBL" id="KIJ46034.1"/>
    </source>
</evidence>
<evidence type="ECO:0000256" key="1">
    <source>
        <dbReference type="SAM" id="MobiDB-lite"/>
    </source>
</evidence>
<feature type="region of interest" description="Disordered" evidence="1">
    <location>
        <begin position="43"/>
        <end position="73"/>
    </location>
</feature>
<keyword evidence="3" id="KW-1185">Reference proteome</keyword>
<reference evidence="2 3" key="1">
    <citation type="submission" date="2014-06" db="EMBL/GenBank/DDBJ databases">
        <title>Evolutionary Origins and Diversification of the Mycorrhizal Mutualists.</title>
        <authorList>
            <consortium name="DOE Joint Genome Institute"/>
            <consortium name="Mycorrhizal Genomics Consortium"/>
            <person name="Kohler A."/>
            <person name="Kuo A."/>
            <person name="Nagy L.G."/>
            <person name="Floudas D."/>
            <person name="Copeland A."/>
            <person name="Barry K.W."/>
            <person name="Cichocki N."/>
            <person name="Veneault-Fourrey C."/>
            <person name="LaButti K."/>
            <person name="Lindquist E.A."/>
            <person name="Lipzen A."/>
            <person name="Lundell T."/>
            <person name="Morin E."/>
            <person name="Murat C."/>
            <person name="Riley R."/>
            <person name="Ohm R."/>
            <person name="Sun H."/>
            <person name="Tunlid A."/>
            <person name="Henrissat B."/>
            <person name="Grigoriev I.V."/>
            <person name="Hibbett D.S."/>
            <person name="Martin F."/>
        </authorList>
    </citation>
    <scope>NUCLEOTIDE SEQUENCE [LARGE SCALE GENOMIC DNA]</scope>
    <source>
        <strain evidence="2 3">SS14</strain>
    </source>
</reference>
<proteinExistence type="predicted"/>
<sequence>MIGLDQEFLKLAESVKEVWVDNNVEGELRASIKALGPTECKQQLAEMKGKREKRKREDKVDEDSEESVKEEQVQKARSRMKAALDAKVKKQKRVRVRNVAPKCHQVEKRKTLKWASTEEVFAGEPQ</sequence>
<organism evidence="2 3">
    <name type="scientific">Sphaerobolus stellatus (strain SS14)</name>
    <dbReference type="NCBI Taxonomy" id="990650"/>
    <lineage>
        <taxon>Eukaryota</taxon>
        <taxon>Fungi</taxon>
        <taxon>Dikarya</taxon>
        <taxon>Basidiomycota</taxon>
        <taxon>Agaricomycotina</taxon>
        <taxon>Agaricomycetes</taxon>
        <taxon>Phallomycetidae</taxon>
        <taxon>Geastrales</taxon>
        <taxon>Sphaerobolaceae</taxon>
        <taxon>Sphaerobolus</taxon>
    </lineage>
</organism>
<dbReference type="HOGENOM" id="CLU_1982990_0_0_1"/>
<evidence type="ECO:0000313" key="3">
    <source>
        <dbReference type="Proteomes" id="UP000054279"/>
    </source>
</evidence>
<dbReference type="Proteomes" id="UP000054279">
    <property type="component" value="Unassembled WGS sequence"/>
</dbReference>
<dbReference type="AlphaFoldDB" id="A0A0C9VG97"/>
<dbReference type="EMBL" id="KN837109">
    <property type="protein sequence ID" value="KIJ46034.1"/>
    <property type="molecule type" value="Genomic_DNA"/>
</dbReference>
<accession>A0A0C9VG97</accession>
<gene>
    <name evidence="2" type="ORF">M422DRAFT_46343</name>
</gene>